<organism evidence="2">
    <name type="scientific">freshwater metagenome</name>
    <dbReference type="NCBI Taxonomy" id="449393"/>
    <lineage>
        <taxon>unclassified sequences</taxon>
        <taxon>metagenomes</taxon>
        <taxon>ecological metagenomes</taxon>
    </lineage>
</organism>
<dbReference type="AlphaFoldDB" id="A0A6J6I884"/>
<dbReference type="EMBL" id="CAEZUT010000118">
    <property type="protein sequence ID" value="CAB4616978.1"/>
    <property type="molecule type" value="Genomic_DNA"/>
</dbReference>
<name>A0A6J6I884_9ZZZZ</name>
<dbReference type="EMBL" id="CAEZSY010000116">
    <property type="protein sequence ID" value="CAB4558636.1"/>
    <property type="molecule type" value="Genomic_DNA"/>
</dbReference>
<evidence type="ECO:0000313" key="1">
    <source>
        <dbReference type="EMBL" id="CAB4558636.1"/>
    </source>
</evidence>
<protein>
    <submittedName>
        <fullName evidence="2">Unannotated protein</fullName>
    </submittedName>
</protein>
<evidence type="ECO:0000313" key="2">
    <source>
        <dbReference type="EMBL" id="CAB4616978.1"/>
    </source>
</evidence>
<accession>A0A6J6I884</accession>
<gene>
    <name evidence="1" type="ORF">UFOPK1509_00757</name>
    <name evidence="2" type="ORF">UFOPK1854_00910</name>
</gene>
<sequence length="58" mass="6335">MAFPAFAARVIASSCMWFGSATITTSVSGWLIASSKLVVEWGIFQRLAKVSPRSVERE</sequence>
<proteinExistence type="predicted"/>
<reference evidence="2" key="1">
    <citation type="submission" date="2020-05" db="EMBL/GenBank/DDBJ databases">
        <authorList>
            <person name="Chiriac C."/>
            <person name="Salcher M."/>
            <person name="Ghai R."/>
            <person name="Kavagutti S V."/>
        </authorList>
    </citation>
    <scope>NUCLEOTIDE SEQUENCE</scope>
</reference>